<keyword evidence="3 4" id="KW-0539">Nucleus</keyword>
<comment type="similarity">
    <text evidence="2 4">Belongs to the eukaryotic RPB8 RNA polymerase subunit family.</text>
</comment>
<dbReference type="GO" id="GO:0005666">
    <property type="term" value="C:RNA polymerase III complex"/>
    <property type="evidence" value="ECO:0007669"/>
    <property type="project" value="TreeGrafter"/>
</dbReference>
<dbReference type="SMART" id="SM00658">
    <property type="entry name" value="RPOL8c"/>
    <property type="match status" value="1"/>
</dbReference>
<dbReference type="AlphaFoldDB" id="A0A3N4ITG3"/>
<dbReference type="InterPro" id="IPR012340">
    <property type="entry name" value="NA-bd_OB-fold"/>
</dbReference>
<dbReference type="GO" id="GO:0005736">
    <property type="term" value="C:RNA polymerase I complex"/>
    <property type="evidence" value="ECO:0007669"/>
    <property type="project" value="TreeGrafter"/>
</dbReference>
<keyword evidence="5" id="KW-0804">Transcription</keyword>
<dbReference type="PANTHER" id="PTHR10917">
    <property type="entry name" value="DNA-DIRECTED RNA POLYMERASES I, II, AND III SUBUNIT RPABC3"/>
    <property type="match status" value="1"/>
</dbReference>
<dbReference type="Gene3D" id="2.40.50.140">
    <property type="entry name" value="Nucleic acid-binding proteins"/>
    <property type="match status" value="1"/>
</dbReference>
<reference evidence="5 6" key="1">
    <citation type="journal article" date="2018" name="Nat. Ecol. Evol.">
        <title>Pezizomycetes genomes reveal the molecular basis of ectomycorrhizal truffle lifestyle.</title>
        <authorList>
            <person name="Murat C."/>
            <person name="Payen T."/>
            <person name="Noel B."/>
            <person name="Kuo A."/>
            <person name="Morin E."/>
            <person name="Chen J."/>
            <person name="Kohler A."/>
            <person name="Krizsan K."/>
            <person name="Balestrini R."/>
            <person name="Da Silva C."/>
            <person name="Montanini B."/>
            <person name="Hainaut M."/>
            <person name="Levati E."/>
            <person name="Barry K.W."/>
            <person name="Belfiori B."/>
            <person name="Cichocki N."/>
            <person name="Clum A."/>
            <person name="Dockter R.B."/>
            <person name="Fauchery L."/>
            <person name="Guy J."/>
            <person name="Iotti M."/>
            <person name="Le Tacon F."/>
            <person name="Lindquist E.A."/>
            <person name="Lipzen A."/>
            <person name="Malagnac F."/>
            <person name="Mello A."/>
            <person name="Molinier V."/>
            <person name="Miyauchi S."/>
            <person name="Poulain J."/>
            <person name="Riccioni C."/>
            <person name="Rubini A."/>
            <person name="Sitrit Y."/>
            <person name="Splivallo R."/>
            <person name="Traeger S."/>
            <person name="Wang M."/>
            <person name="Zifcakova L."/>
            <person name="Wipf D."/>
            <person name="Zambonelli A."/>
            <person name="Paolocci F."/>
            <person name="Nowrousian M."/>
            <person name="Ottonello S."/>
            <person name="Baldrian P."/>
            <person name="Spatafora J.W."/>
            <person name="Henrissat B."/>
            <person name="Nagy L.G."/>
            <person name="Aury J.M."/>
            <person name="Wincker P."/>
            <person name="Grigoriev I.V."/>
            <person name="Bonfante P."/>
            <person name="Martin F.M."/>
        </authorList>
    </citation>
    <scope>NUCLEOTIDE SEQUENCE [LARGE SCALE GENOMIC DNA]</scope>
    <source>
        <strain evidence="5 6">RN42</strain>
    </source>
</reference>
<protein>
    <recommendedName>
        <fullName evidence="4">DNA-directed RNA polymerases I, II, and III subunit RPABC3</fullName>
    </recommendedName>
</protein>
<dbReference type="OrthoDB" id="20018at2759"/>
<sequence>MSEQILFEETFRINSVNQQKYDRCARIEASRDDTSFKLDINTDLYPCHEDETLSMVIASTLALDGKEESKDNDDKVKQSWKEFRDGEASLADTFDYVCYGKVYRFEEGEGDKIHVYVSFGGLLLFIEGPHKKLSTLRQDYVYLLLKK</sequence>
<gene>
    <name evidence="5" type="ORF">BJ508DRAFT_409934</name>
</gene>
<evidence type="ECO:0000256" key="2">
    <source>
        <dbReference type="ARBA" id="ARBA00008912"/>
    </source>
</evidence>
<evidence type="ECO:0000256" key="3">
    <source>
        <dbReference type="ARBA" id="ARBA00023242"/>
    </source>
</evidence>
<dbReference type="GO" id="GO:0003899">
    <property type="term" value="F:DNA-directed RNA polymerase activity"/>
    <property type="evidence" value="ECO:0007669"/>
    <property type="project" value="UniProtKB-UniRule"/>
</dbReference>
<dbReference type="GO" id="GO:0006351">
    <property type="term" value="P:DNA-templated transcription"/>
    <property type="evidence" value="ECO:0007669"/>
    <property type="project" value="UniProtKB-UniRule"/>
</dbReference>
<evidence type="ECO:0000313" key="6">
    <source>
        <dbReference type="Proteomes" id="UP000275078"/>
    </source>
</evidence>
<comment type="function">
    <text evidence="4">DNA-dependent RNA polymerase catalyzes the transcription of DNA into RNA using the four ribonucleoside triphosphates as substrates. Common component of RNA polymerases I, II and III which synthesize ribosomal RNA precursors, mRNA precursors and many functional non-coding RNAs, and small RNAs, such as 5S rRNA and tRNAs, respectively.</text>
</comment>
<evidence type="ECO:0000256" key="1">
    <source>
        <dbReference type="ARBA" id="ARBA00004123"/>
    </source>
</evidence>
<dbReference type="Pfam" id="PF03870">
    <property type="entry name" value="RNA_pol_Rpb8"/>
    <property type="match status" value="1"/>
</dbReference>
<dbReference type="FunFam" id="2.40.50.140:FF:000191">
    <property type="entry name" value="DNA-directed RNA polymerases I, II, and III subunit RPABC3"/>
    <property type="match status" value="1"/>
</dbReference>
<dbReference type="SUPFAM" id="SSF50249">
    <property type="entry name" value="Nucleic acid-binding proteins"/>
    <property type="match status" value="1"/>
</dbReference>
<organism evidence="5 6">
    <name type="scientific">Ascobolus immersus RN42</name>
    <dbReference type="NCBI Taxonomy" id="1160509"/>
    <lineage>
        <taxon>Eukaryota</taxon>
        <taxon>Fungi</taxon>
        <taxon>Dikarya</taxon>
        <taxon>Ascomycota</taxon>
        <taxon>Pezizomycotina</taxon>
        <taxon>Pezizomycetes</taxon>
        <taxon>Pezizales</taxon>
        <taxon>Ascobolaceae</taxon>
        <taxon>Ascobolus</taxon>
    </lineage>
</organism>
<dbReference type="PANTHER" id="PTHR10917:SF0">
    <property type="entry name" value="DNA-DIRECTED RNA POLYMERASES I, II, AND III SUBUNIT RPABC3"/>
    <property type="match status" value="1"/>
</dbReference>
<dbReference type="EMBL" id="ML119645">
    <property type="protein sequence ID" value="RPA88018.1"/>
    <property type="molecule type" value="Genomic_DNA"/>
</dbReference>
<dbReference type="GO" id="GO:0005665">
    <property type="term" value="C:RNA polymerase II, core complex"/>
    <property type="evidence" value="ECO:0007669"/>
    <property type="project" value="UniProtKB-UniRule"/>
</dbReference>
<keyword evidence="6" id="KW-1185">Reference proteome</keyword>
<accession>A0A3N4ITG3</accession>
<keyword evidence="5" id="KW-0240">DNA-directed RNA polymerase</keyword>
<dbReference type="STRING" id="1160509.A0A3N4ITG3"/>
<evidence type="ECO:0000313" key="5">
    <source>
        <dbReference type="EMBL" id="RPA88018.1"/>
    </source>
</evidence>
<evidence type="ECO:0000256" key="4">
    <source>
        <dbReference type="PIRNR" id="PIRNR000779"/>
    </source>
</evidence>
<comment type="subcellular location">
    <subcellularLocation>
        <location evidence="1">Nucleus</location>
    </subcellularLocation>
</comment>
<proteinExistence type="inferred from homology"/>
<dbReference type="PIRSF" id="PIRSF000779">
    <property type="entry name" value="RNA_pol_Rpb8"/>
    <property type="match status" value="1"/>
</dbReference>
<dbReference type="Proteomes" id="UP000275078">
    <property type="component" value="Unassembled WGS sequence"/>
</dbReference>
<dbReference type="InterPro" id="IPR005570">
    <property type="entry name" value="RPABC3"/>
</dbReference>
<name>A0A3N4ITG3_ASCIM</name>